<reference evidence="1 2" key="1">
    <citation type="submission" date="2014-07" db="EMBL/GenBank/DDBJ databases">
        <title>Genome of Chryseobacterium soli DSM 19298.</title>
        <authorList>
            <person name="Stropko S.J."/>
            <person name="Pipes S.E."/>
            <person name="Newman J."/>
        </authorList>
    </citation>
    <scope>NUCLEOTIDE SEQUENCE [LARGE SCALE GENOMIC DNA]</scope>
    <source>
        <strain evidence="1 2">DSM 19298</strain>
    </source>
</reference>
<dbReference type="Proteomes" id="UP000028705">
    <property type="component" value="Unassembled WGS sequence"/>
</dbReference>
<evidence type="ECO:0000313" key="2">
    <source>
        <dbReference type="Proteomes" id="UP000028705"/>
    </source>
</evidence>
<sequence>MLKVVLKIQESEIDYLISKLAKLGIKNIKITKKEKELNLFRYKNMLDSSSDELIKPEDK</sequence>
<comment type="caution">
    <text evidence="1">The sequence shown here is derived from an EMBL/GenBank/DDBJ whole genome shotgun (WGS) entry which is preliminary data.</text>
</comment>
<organism evidence="1 2">
    <name type="scientific">Chryseobacterium soli</name>
    <dbReference type="NCBI Taxonomy" id="445961"/>
    <lineage>
        <taxon>Bacteria</taxon>
        <taxon>Pseudomonadati</taxon>
        <taxon>Bacteroidota</taxon>
        <taxon>Flavobacteriia</taxon>
        <taxon>Flavobacteriales</taxon>
        <taxon>Weeksellaceae</taxon>
        <taxon>Chryseobacterium group</taxon>
        <taxon>Chryseobacterium</taxon>
    </lineage>
</organism>
<gene>
    <name evidence="1" type="ORF">IW15_01220</name>
</gene>
<protein>
    <submittedName>
        <fullName evidence="1">Uncharacterized protein</fullName>
    </submittedName>
</protein>
<dbReference type="RefSeq" id="WP_034708623.1">
    <property type="nucleotide sequence ID" value="NZ_JPRH01000001.1"/>
</dbReference>
<proteinExistence type="predicted"/>
<dbReference type="AlphaFoldDB" id="A0A086ABN5"/>
<keyword evidence="2" id="KW-1185">Reference proteome</keyword>
<dbReference type="EMBL" id="JPRH01000001">
    <property type="protein sequence ID" value="KFF14099.1"/>
    <property type="molecule type" value="Genomic_DNA"/>
</dbReference>
<evidence type="ECO:0000313" key="1">
    <source>
        <dbReference type="EMBL" id="KFF14099.1"/>
    </source>
</evidence>
<name>A0A086ABN5_9FLAO</name>
<accession>A0A086ABN5</accession>